<evidence type="ECO:0000256" key="5">
    <source>
        <dbReference type="SAM" id="SignalP"/>
    </source>
</evidence>
<evidence type="ECO:0000256" key="1">
    <source>
        <dbReference type="ARBA" id="ARBA00008668"/>
    </source>
</evidence>
<dbReference type="InterPro" id="IPR036514">
    <property type="entry name" value="SGNH_hydro_sf"/>
</dbReference>
<dbReference type="CDD" id="cd01837">
    <property type="entry name" value="SGNH_plant_lipase_like"/>
    <property type="match status" value="1"/>
</dbReference>
<dbReference type="GO" id="GO:0016042">
    <property type="term" value="P:lipid catabolic process"/>
    <property type="evidence" value="ECO:0007669"/>
    <property type="project" value="UniProtKB-KW"/>
</dbReference>
<keyword evidence="2" id="KW-0378">Hydrolase</keyword>
<dbReference type="AlphaFoldDB" id="A0ABD0ZHI1"/>
<keyword evidence="5" id="KW-0732">Signal</keyword>
<reference evidence="6 7" key="1">
    <citation type="submission" date="2024-04" db="EMBL/GenBank/DDBJ databases">
        <title>Genome assembly C_amara_ONT_v2.</title>
        <authorList>
            <person name="Yant L."/>
            <person name="Moore C."/>
            <person name="Slenker M."/>
        </authorList>
    </citation>
    <scope>NUCLEOTIDE SEQUENCE [LARGE SCALE GENOMIC DNA]</scope>
    <source>
        <tissue evidence="6">Leaf</tissue>
    </source>
</reference>
<evidence type="ECO:0000256" key="4">
    <source>
        <dbReference type="ARBA" id="ARBA00023098"/>
    </source>
</evidence>
<dbReference type="PANTHER" id="PTHR46020:SF12">
    <property type="entry name" value="BNAANNG22470D PROTEIN"/>
    <property type="match status" value="1"/>
</dbReference>
<proteinExistence type="inferred from homology"/>
<dbReference type="InterPro" id="IPR035669">
    <property type="entry name" value="SGNH_plant_lipase-like"/>
</dbReference>
<keyword evidence="3" id="KW-0442">Lipid degradation</keyword>
<feature type="chain" id="PRO_5044805890" evidence="5">
    <location>
        <begin position="23"/>
        <end position="351"/>
    </location>
</feature>
<evidence type="ECO:0000313" key="7">
    <source>
        <dbReference type="Proteomes" id="UP001558713"/>
    </source>
</evidence>
<name>A0ABD0ZHI1_CARAN</name>
<dbReference type="EMBL" id="JBANAX010000773">
    <property type="protein sequence ID" value="KAL1193928.1"/>
    <property type="molecule type" value="Genomic_DNA"/>
</dbReference>
<evidence type="ECO:0000256" key="2">
    <source>
        <dbReference type="ARBA" id="ARBA00022801"/>
    </source>
</evidence>
<accession>A0ABD0ZHI1</accession>
<comment type="similarity">
    <text evidence="1">Belongs to the 'GDSL' lipolytic enzyme family.</text>
</comment>
<feature type="signal peptide" evidence="5">
    <location>
        <begin position="1"/>
        <end position="22"/>
    </location>
</feature>
<dbReference type="GO" id="GO:0016787">
    <property type="term" value="F:hydrolase activity"/>
    <property type="evidence" value="ECO:0007669"/>
    <property type="project" value="UniProtKB-KW"/>
</dbReference>
<gene>
    <name evidence="6" type="ORF">V5N11_032048</name>
</gene>
<dbReference type="PANTHER" id="PTHR46020">
    <property type="entry name" value="OSJNBB0059K02.9 PROTEIN"/>
    <property type="match status" value="1"/>
</dbReference>
<sequence>MEFLKLFISIFSFSSFFLGAKSDHLQHIKTKSLRPNRLFVFGDSYVDTGNIRKSISDSWKLPYGLTFPEKPSGRFSDGRVATDFLARYLGIKSPIPYTWREYAGKERLLYGMNYAYGGTGVFKTIIPLPNMTSQIDYFQRILAAGNIYSPFDLPSSLAFVSVAGNDYATFVAMKRPLAELPALMKLVVDQIEVNVRRIHKLGVKKIAIPSLQPLGCLPGSTAFTSFQRCNELDNAAAKFHNNLLRQAVAKLNKETKPSTFVILDYYNAFLTVFKNKGPEPGVKRFENPLKPCCVGVRSNYNCSDVDEKGEKMYTICKDPKAAFFWDVFHPSEEGWRSVYSVLRKHLQVLLI</sequence>
<dbReference type="Gene3D" id="3.40.50.1110">
    <property type="entry name" value="SGNH hydrolase"/>
    <property type="match status" value="1"/>
</dbReference>
<dbReference type="Pfam" id="PF00657">
    <property type="entry name" value="Lipase_GDSL"/>
    <property type="match status" value="1"/>
</dbReference>
<dbReference type="SUPFAM" id="SSF52266">
    <property type="entry name" value="SGNH hydrolase"/>
    <property type="match status" value="1"/>
</dbReference>
<evidence type="ECO:0000256" key="3">
    <source>
        <dbReference type="ARBA" id="ARBA00022963"/>
    </source>
</evidence>
<dbReference type="InterPro" id="IPR001087">
    <property type="entry name" value="GDSL"/>
</dbReference>
<keyword evidence="4" id="KW-0443">Lipid metabolism</keyword>
<protein>
    <submittedName>
        <fullName evidence="6">GDSL esterase/lipase</fullName>
    </submittedName>
</protein>
<comment type="caution">
    <text evidence="6">The sequence shown here is derived from an EMBL/GenBank/DDBJ whole genome shotgun (WGS) entry which is preliminary data.</text>
</comment>
<evidence type="ECO:0000313" key="6">
    <source>
        <dbReference type="EMBL" id="KAL1193928.1"/>
    </source>
</evidence>
<keyword evidence="7" id="KW-1185">Reference proteome</keyword>
<dbReference type="Proteomes" id="UP001558713">
    <property type="component" value="Unassembled WGS sequence"/>
</dbReference>
<organism evidence="6 7">
    <name type="scientific">Cardamine amara subsp. amara</name>
    <dbReference type="NCBI Taxonomy" id="228776"/>
    <lineage>
        <taxon>Eukaryota</taxon>
        <taxon>Viridiplantae</taxon>
        <taxon>Streptophyta</taxon>
        <taxon>Embryophyta</taxon>
        <taxon>Tracheophyta</taxon>
        <taxon>Spermatophyta</taxon>
        <taxon>Magnoliopsida</taxon>
        <taxon>eudicotyledons</taxon>
        <taxon>Gunneridae</taxon>
        <taxon>Pentapetalae</taxon>
        <taxon>rosids</taxon>
        <taxon>malvids</taxon>
        <taxon>Brassicales</taxon>
        <taxon>Brassicaceae</taxon>
        <taxon>Cardamineae</taxon>
        <taxon>Cardamine</taxon>
    </lineage>
</organism>